<organism evidence="1">
    <name type="scientific">Arundo donax</name>
    <name type="common">Giant reed</name>
    <name type="synonym">Donax arundinaceus</name>
    <dbReference type="NCBI Taxonomy" id="35708"/>
    <lineage>
        <taxon>Eukaryota</taxon>
        <taxon>Viridiplantae</taxon>
        <taxon>Streptophyta</taxon>
        <taxon>Embryophyta</taxon>
        <taxon>Tracheophyta</taxon>
        <taxon>Spermatophyta</taxon>
        <taxon>Magnoliopsida</taxon>
        <taxon>Liliopsida</taxon>
        <taxon>Poales</taxon>
        <taxon>Poaceae</taxon>
        <taxon>PACMAD clade</taxon>
        <taxon>Arundinoideae</taxon>
        <taxon>Arundineae</taxon>
        <taxon>Arundo</taxon>
    </lineage>
</organism>
<reference evidence="1" key="2">
    <citation type="journal article" date="2015" name="Data Brief">
        <title>Shoot transcriptome of the giant reed, Arundo donax.</title>
        <authorList>
            <person name="Barrero R.A."/>
            <person name="Guerrero F.D."/>
            <person name="Moolhuijzen P."/>
            <person name="Goolsby J.A."/>
            <person name="Tidwell J."/>
            <person name="Bellgard S.E."/>
            <person name="Bellgard M.I."/>
        </authorList>
    </citation>
    <scope>NUCLEOTIDE SEQUENCE</scope>
    <source>
        <tissue evidence="1">Shoot tissue taken approximately 20 cm above the soil surface</tissue>
    </source>
</reference>
<dbReference type="EMBL" id="GBRH01263156">
    <property type="protein sequence ID" value="JAD34739.1"/>
    <property type="molecule type" value="Transcribed_RNA"/>
</dbReference>
<protein>
    <submittedName>
        <fullName evidence="1">Uncharacterized protein</fullName>
    </submittedName>
</protein>
<sequence length="21" mass="2472">MVLTINRIPLMAREKFQGTRP</sequence>
<reference evidence="1" key="1">
    <citation type="submission" date="2014-09" db="EMBL/GenBank/DDBJ databases">
        <authorList>
            <person name="Magalhaes I.L.F."/>
            <person name="Oliveira U."/>
            <person name="Santos F.R."/>
            <person name="Vidigal T.H.D.A."/>
            <person name="Brescovit A.D."/>
            <person name="Santos A.J."/>
        </authorList>
    </citation>
    <scope>NUCLEOTIDE SEQUENCE</scope>
    <source>
        <tissue evidence="1">Shoot tissue taken approximately 20 cm above the soil surface</tissue>
    </source>
</reference>
<evidence type="ECO:0000313" key="1">
    <source>
        <dbReference type="EMBL" id="JAD34739.1"/>
    </source>
</evidence>
<accession>A0A0A8Z5P2</accession>
<proteinExistence type="predicted"/>
<dbReference type="AlphaFoldDB" id="A0A0A8Z5P2"/>
<name>A0A0A8Z5P2_ARUDO</name>